<sequence length="385" mass="41618">MSEEKGLSTFKIAATYIGTVVGAGFASGQEVLQFFGYYGFIGFIGLLAATFAFALYGYIILKLGHKYQADSHVKVIREAGGKWLGWIIDIVITFFLFGALTAMIAGAGAIFNQQFGLSPLWGNILMAVLPLLTVLIGITGVISSISFVVPILLTGVFSVTIFTAIREWPFNLQALNFMMLDKAPIDNWALSAVNYASYNLVLAVAILAPLGKQVKDKEDLKRGAIFGGLGLGLGAMTILLAIVLNMPAVMNYEIPMVYIASRFGPIIQIIYSGILIAEIYTTAVGNLYGFVIRLTGQDGPAYKWYVVGTSLLALVASQFGFSTLVHYLYPAVGYAGLLMLAGLTIGMFRGYFQGNEGGTDMKYAIQDAEVAEEIDPELNEDEDQE</sequence>
<dbReference type="HOGENOM" id="CLU_043930_0_0_9"/>
<keyword evidence="1" id="KW-1133">Transmembrane helix</keyword>
<feature type="transmembrane region" description="Helical" evidence="1">
    <location>
        <begin position="12"/>
        <end position="29"/>
    </location>
</feature>
<dbReference type="Proteomes" id="UP000010880">
    <property type="component" value="Chromosome"/>
</dbReference>
<evidence type="ECO:0000313" key="3">
    <source>
        <dbReference type="Proteomes" id="UP000010880"/>
    </source>
</evidence>
<proteinExistence type="predicted"/>
<dbReference type="KEGG" id="hhl:Halha_1676"/>
<dbReference type="PANTHER" id="PTHR37814">
    <property type="entry name" value="CONSERVED MEMBRANE PROTEIN"/>
    <property type="match status" value="1"/>
</dbReference>
<dbReference type="STRING" id="748449.Halha_1676"/>
<evidence type="ECO:0000313" key="2">
    <source>
        <dbReference type="EMBL" id="AGB41613.1"/>
    </source>
</evidence>
<keyword evidence="3" id="KW-1185">Reference proteome</keyword>
<feature type="transmembrane region" description="Helical" evidence="1">
    <location>
        <begin position="304"/>
        <end position="325"/>
    </location>
</feature>
<gene>
    <name evidence="2" type="ordered locus">Halha_1676</name>
</gene>
<dbReference type="eggNOG" id="COG3949">
    <property type="taxonomic scope" value="Bacteria"/>
</dbReference>
<dbReference type="InterPro" id="IPR038728">
    <property type="entry name" value="YkvI-like"/>
</dbReference>
<dbReference type="PANTHER" id="PTHR37814:SF1">
    <property type="entry name" value="MEMBRANE PROTEIN"/>
    <property type="match status" value="1"/>
</dbReference>
<feature type="transmembrane region" description="Helical" evidence="1">
    <location>
        <begin position="147"/>
        <end position="168"/>
    </location>
</feature>
<name>L0KBZ6_HALHC</name>
<dbReference type="RefSeq" id="WP_015327329.1">
    <property type="nucleotide sequence ID" value="NC_019978.1"/>
</dbReference>
<organism evidence="2 3">
    <name type="scientific">Halobacteroides halobius (strain ATCC 35273 / DSM 5150 / MD-1)</name>
    <dbReference type="NCBI Taxonomy" id="748449"/>
    <lineage>
        <taxon>Bacteria</taxon>
        <taxon>Bacillati</taxon>
        <taxon>Bacillota</taxon>
        <taxon>Clostridia</taxon>
        <taxon>Halanaerobiales</taxon>
        <taxon>Halobacteroidaceae</taxon>
        <taxon>Halobacteroides</taxon>
    </lineage>
</organism>
<dbReference type="AlphaFoldDB" id="L0KBZ6"/>
<feature type="transmembrane region" description="Helical" evidence="1">
    <location>
        <begin position="188"/>
        <end position="211"/>
    </location>
</feature>
<feature type="transmembrane region" description="Helical" evidence="1">
    <location>
        <begin position="223"/>
        <end position="246"/>
    </location>
</feature>
<reference evidence="3" key="1">
    <citation type="submission" date="2012-02" db="EMBL/GenBank/DDBJ databases">
        <title>The complete genome of Halobacteroides halobius DSM 5150.</title>
        <authorList>
            <person name="Lucas S."/>
            <person name="Copeland A."/>
            <person name="Lapidus A."/>
            <person name="Glavina del Rio T."/>
            <person name="Dalin E."/>
            <person name="Tice H."/>
            <person name="Bruce D."/>
            <person name="Goodwin L."/>
            <person name="Pitluck S."/>
            <person name="Peters L."/>
            <person name="Mikhailova N."/>
            <person name="Gu W."/>
            <person name="Kyrpides N."/>
            <person name="Mavromatis K."/>
            <person name="Ivanova N."/>
            <person name="Brettin T."/>
            <person name="Detter J.C."/>
            <person name="Han C."/>
            <person name="Larimer F."/>
            <person name="Land M."/>
            <person name="Hauser L."/>
            <person name="Markowitz V."/>
            <person name="Cheng J.-F."/>
            <person name="Hugenholtz P."/>
            <person name="Woyke T."/>
            <person name="Wu D."/>
            <person name="Tindall B."/>
            <person name="Pomrenke H."/>
            <person name="Brambilla E."/>
            <person name="Klenk H.-P."/>
            <person name="Eisen J.A."/>
        </authorList>
    </citation>
    <scope>NUCLEOTIDE SEQUENCE [LARGE SCALE GENOMIC DNA]</scope>
    <source>
        <strain evidence="3">ATCC 35273 / DSM 5150 / MD-1</strain>
    </source>
</reference>
<protein>
    <submittedName>
        <fullName evidence="2">Putative membrane protein</fullName>
    </submittedName>
</protein>
<accession>L0KBZ6</accession>
<feature type="transmembrane region" description="Helical" evidence="1">
    <location>
        <begin position="120"/>
        <end position="142"/>
    </location>
</feature>
<dbReference type="EMBL" id="CP003359">
    <property type="protein sequence ID" value="AGB41613.1"/>
    <property type="molecule type" value="Genomic_DNA"/>
</dbReference>
<feature type="transmembrane region" description="Helical" evidence="1">
    <location>
        <begin position="35"/>
        <end position="63"/>
    </location>
</feature>
<feature type="transmembrane region" description="Helical" evidence="1">
    <location>
        <begin position="83"/>
        <end position="108"/>
    </location>
</feature>
<evidence type="ECO:0000256" key="1">
    <source>
        <dbReference type="SAM" id="Phobius"/>
    </source>
</evidence>
<feature type="transmembrane region" description="Helical" evidence="1">
    <location>
        <begin position="266"/>
        <end position="292"/>
    </location>
</feature>
<keyword evidence="1" id="KW-0812">Transmembrane</keyword>
<keyword evidence="1" id="KW-0472">Membrane</keyword>
<feature type="transmembrane region" description="Helical" evidence="1">
    <location>
        <begin position="331"/>
        <end position="352"/>
    </location>
</feature>
<dbReference type="PATRIC" id="fig|748449.3.peg.1628"/>